<organism evidence="2 3">
    <name type="scientific">Musa troglodytarum</name>
    <name type="common">fe'i banana</name>
    <dbReference type="NCBI Taxonomy" id="320322"/>
    <lineage>
        <taxon>Eukaryota</taxon>
        <taxon>Viridiplantae</taxon>
        <taxon>Streptophyta</taxon>
        <taxon>Embryophyta</taxon>
        <taxon>Tracheophyta</taxon>
        <taxon>Spermatophyta</taxon>
        <taxon>Magnoliopsida</taxon>
        <taxon>Liliopsida</taxon>
        <taxon>Zingiberales</taxon>
        <taxon>Musaceae</taxon>
        <taxon>Musa</taxon>
    </lineage>
</organism>
<protein>
    <submittedName>
        <fullName evidence="2">Uncharacterized protein</fullName>
    </submittedName>
</protein>
<name>A0A9E7GB87_9LILI</name>
<gene>
    <name evidence="2" type="ORF">MUK42_37476</name>
</gene>
<evidence type="ECO:0000313" key="2">
    <source>
        <dbReference type="EMBL" id="URE11175.1"/>
    </source>
</evidence>
<accession>A0A9E7GB87</accession>
<evidence type="ECO:0000313" key="3">
    <source>
        <dbReference type="Proteomes" id="UP001055439"/>
    </source>
</evidence>
<proteinExistence type="predicted"/>
<feature type="region of interest" description="Disordered" evidence="1">
    <location>
        <begin position="1"/>
        <end position="42"/>
    </location>
</feature>
<evidence type="ECO:0000256" key="1">
    <source>
        <dbReference type="SAM" id="MobiDB-lite"/>
    </source>
</evidence>
<dbReference type="AlphaFoldDB" id="A0A9E7GB87"/>
<dbReference type="EMBL" id="CP097508">
    <property type="protein sequence ID" value="URE11175.1"/>
    <property type="molecule type" value="Genomic_DNA"/>
</dbReference>
<reference evidence="2" key="1">
    <citation type="submission" date="2022-05" db="EMBL/GenBank/DDBJ databases">
        <title>The Musa troglodytarum L. genome provides insights into the mechanism of non-climacteric behaviour and enrichment of carotenoids.</title>
        <authorList>
            <person name="Wang J."/>
        </authorList>
    </citation>
    <scope>NUCLEOTIDE SEQUENCE</scope>
    <source>
        <tissue evidence="2">Leaf</tissue>
    </source>
</reference>
<keyword evidence="3" id="KW-1185">Reference proteome</keyword>
<feature type="compositionally biased region" description="Basic and acidic residues" evidence="1">
    <location>
        <begin position="1"/>
        <end position="20"/>
    </location>
</feature>
<sequence length="42" mass="4515">MTEHEEEGRMARGGEVDKASEAPNMGGNIGKVESVGALYYED</sequence>
<dbReference type="Proteomes" id="UP001055439">
    <property type="component" value="Chromosome 6"/>
</dbReference>